<dbReference type="AlphaFoldDB" id="A0A0C9TUU2"/>
<organism evidence="2 3">
    <name type="scientific">Sphaerobolus stellatus (strain SS14)</name>
    <dbReference type="NCBI Taxonomy" id="990650"/>
    <lineage>
        <taxon>Eukaryota</taxon>
        <taxon>Fungi</taxon>
        <taxon>Dikarya</taxon>
        <taxon>Basidiomycota</taxon>
        <taxon>Agaricomycotina</taxon>
        <taxon>Agaricomycetes</taxon>
        <taxon>Phallomycetidae</taxon>
        <taxon>Geastrales</taxon>
        <taxon>Sphaerobolaceae</taxon>
        <taxon>Sphaerobolus</taxon>
    </lineage>
</organism>
<dbReference type="EMBL" id="KN837406">
    <property type="protein sequence ID" value="KIJ25614.1"/>
    <property type="molecule type" value="Genomic_DNA"/>
</dbReference>
<dbReference type="Proteomes" id="UP000054279">
    <property type="component" value="Unassembled WGS sequence"/>
</dbReference>
<feature type="region of interest" description="Disordered" evidence="1">
    <location>
        <begin position="22"/>
        <end position="54"/>
    </location>
</feature>
<reference evidence="2 3" key="1">
    <citation type="submission" date="2014-06" db="EMBL/GenBank/DDBJ databases">
        <title>Evolutionary Origins and Diversification of the Mycorrhizal Mutualists.</title>
        <authorList>
            <consortium name="DOE Joint Genome Institute"/>
            <consortium name="Mycorrhizal Genomics Consortium"/>
            <person name="Kohler A."/>
            <person name="Kuo A."/>
            <person name="Nagy L.G."/>
            <person name="Floudas D."/>
            <person name="Copeland A."/>
            <person name="Barry K.W."/>
            <person name="Cichocki N."/>
            <person name="Veneault-Fourrey C."/>
            <person name="LaButti K."/>
            <person name="Lindquist E.A."/>
            <person name="Lipzen A."/>
            <person name="Lundell T."/>
            <person name="Morin E."/>
            <person name="Murat C."/>
            <person name="Riley R."/>
            <person name="Ohm R."/>
            <person name="Sun H."/>
            <person name="Tunlid A."/>
            <person name="Henrissat B."/>
            <person name="Grigoriev I.V."/>
            <person name="Hibbett D.S."/>
            <person name="Martin F."/>
        </authorList>
    </citation>
    <scope>NUCLEOTIDE SEQUENCE [LARGE SCALE GENOMIC DNA]</scope>
    <source>
        <strain evidence="2 3">SS14</strain>
    </source>
</reference>
<proteinExistence type="predicted"/>
<protein>
    <submittedName>
        <fullName evidence="2">Uncharacterized protein</fullName>
    </submittedName>
</protein>
<accession>A0A0C9TUU2</accession>
<dbReference type="HOGENOM" id="CLU_1928947_0_0_1"/>
<evidence type="ECO:0000256" key="1">
    <source>
        <dbReference type="SAM" id="MobiDB-lite"/>
    </source>
</evidence>
<name>A0A0C9TUU2_SPHS4</name>
<feature type="compositionally biased region" description="Polar residues" evidence="1">
    <location>
        <begin position="22"/>
        <end position="36"/>
    </location>
</feature>
<evidence type="ECO:0000313" key="3">
    <source>
        <dbReference type="Proteomes" id="UP000054279"/>
    </source>
</evidence>
<evidence type="ECO:0000313" key="2">
    <source>
        <dbReference type="EMBL" id="KIJ25614.1"/>
    </source>
</evidence>
<keyword evidence="3" id="KW-1185">Reference proteome</keyword>
<gene>
    <name evidence="2" type="ORF">M422DRAFT_273430</name>
</gene>
<sequence>MNVGSVEENIRATALHSLVISDSTPTSGIEQTADSESGQHHDIKANSAQEHTAHPVPAHFVRSNKKQFPPHSYGLVHKHMQPLSDPNSLYQCIYAIRENSICRRTFSPKSEVKDHVAEDYFKKNTKFECCW</sequence>